<dbReference type="EnsemblPlants" id="KEH37888">
    <property type="protein sequence ID" value="KEH37888"/>
    <property type="gene ID" value="MTR_2g450630"/>
</dbReference>
<proteinExistence type="predicted"/>
<organism evidence="1 3">
    <name type="scientific">Medicago truncatula</name>
    <name type="common">Barrel medic</name>
    <name type="synonym">Medicago tribuloides</name>
    <dbReference type="NCBI Taxonomy" id="3880"/>
    <lineage>
        <taxon>Eukaryota</taxon>
        <taxon>Viridiplantae</taxon>
        <taxon>Streptophyta</taxon>
        <taxon>Embryophyta</taxon>
        <taxon>Tracheophyta</taxon>
        <taxon>Spermatophyta</taxon>
        <taxon>Magnoliopsida</taxon>
        <taxon>eudicotyledons</taxon>
        <taxon>Gunneridae</taxon>
        <taxon>Pentapetalae</taxon>
        <taxon>rosids</taxon>
        <taxon>fabids</taxon>
        <taxon>Fabales</taxon>
        <taxon>Fabaceae</taxon>
        <taxon>Papilionoideae</taxon>
        <taxon>50 kb inversion clade</taxon>
        <taxon>NPAAA clade</taxon>
        <taxon>Hologalegina</taxon>
        <taxon>IRL clade</taxon>
        <taxon>Trifolieae</taxon>
        <taxon>Medicago</taxon>
    </lineage>
</organism>
<dbReference type="EMBL" id="CM001218">
    <property type="protein sequence ID" value="KEH37888.1"/>
    <property type="molecule type" value="Genomic_DNA"/>
</dbReference>
<gene>
    <name evidence="1" type="ordered locus">MTR_2g450630</name>
</gene>
<reference evidence="1 3" key="1">
    <citation type="journal article" date="2011" name="Nature">
        <title>The Medicago genome provides insight into the evolution of rhizobial symbioses.</title>
        <authorList>
            <person name="Young N.D."/>
            <person name="Debelle F."/>
            <person name="Oldroyd G.E."/>
            <person name="Geurts R."/>
            <person name="Cannon S.B."/>
            <person name="Udvardi M.K."/>
            <person name="Benedito V.A."/>
            <person name="Mayer K.F."/>
            <person name="Gouzy J."/>
            <person name="Schoof H."/>
            <person name="Van de Peer Y."/>
            <person name="Proost S."/>
            <person name="Cook D.R."/>
            <person name="Meyers B.C."/>
            <person name="Spannagl M."/>
            <person name="Cheung F."/>
            <person name="De Mita S."/>
            <person name="Krishnakumar V."/>
            <person name="Gundlach H."/>
            <person name="Zhou S."/>
            <person name="Mudge J."/>
            <person name="Bharti A.K."/>
            <person name="Murray J.D."/>
            <person name="Naoumkina M.A."/>
            <person name="Rosen B."/>
            <person name="Silverstein K.A."/>
            <person name="Tang H."/>
            <person name="Rombauts S."/>
            <person name="Zhao P.X."/>
            <person name="Zhou P."/>
            <person name="Barbe V."/>
            <person name="Bardou P."/>
            <person name="Bechner M."/>
            <person name="Bellec A."/>
            <person name="Berger A."/>
            <person name="Berges H."/>
            <person name="Bidwell S."/>
            <person name="Bisseling T."/>
            <person name="Choisne N."/>
            <person name="Couloux A."/>
            <person name="Denny R."/>
            <person name="Deshpande S."/>
            <person name="Dai X."/>
            <person name="Doyle J.J."/>
            <person name="Dudez A.M."/>
            <person name="Farmer A.D."/>
            <person name="Fouteau S."/>
            <person name="Franken C."/>
            <person name="Gibelin C."/>
            <person name="Gish J."/>
            <person name="Goldstein S."/>
            <person name="Gonzalez A.J."/>
            <person name="Green P.J."/>
            <person name="Hallab A."/>
            <person name="Hartog M."/>
            <person name="Hua A."/>
            <person name="Humphray S.J."/>
            <person name="Jeong D.H."/>
            <person name="Jing Y."/>
            <person name="Jocker A."/>
            <person name="Kenton S.M."/>
            <person name="Kim D.J."/>
            <person name="Klee K."/>
            <person name="Lai H."/>
            <person name="Lang C."/>
            <person name="Lin S."/>
            <person name="Macmil S.L."/>
            <person name="Magdelenat G."/>
            <person name="Matthews L."/>
            <person name="McCorrison J."/>
            <person name="Monaghan E.L."/>
            <person name="Mun J.H."/>
            <person name="Najar F.Z."/>
            <person name="Nicholson C."/>
            <person name="Noirot C."/>
            <person name="O'Bleness M."/>
            <person name="Paule C.R."/>
            <person name="Poulain J."/>
            <person name="Prion F."/>
            <person name="Qin B."/>
            <person name="Qu C."/>
            <person name="Retzel E.F."/>
            <person name="Riddle C."/>
            <person name="Sallet E."/>
            <person name="Samain S."/>
            <person name="Samson N."/>
            <person name="Sanders I."/>
            <person name="Saurat O."/>
            <person name="Scarpelli C."/>
            <person name="Schiex T."/>
            <person name="Segurens B."/>
            <person name="Severin A.J."/>
            <person name="Sherrier D.J."/>
            <person name="Shi R."/>
            <person name="Sims S."/>
            <person name="Singer S.R."/>
            <person name="Sinharoy S."/>
            <person name="Sterck L."/>
            <person name="Viollet A."/>
            <person name="Wang B.B."/>
            <person name="Wang K."/>
            <person name="Wang M."/>
            <person name="Wang X."/>
            <person name="Warfsmann J."/>
            <person name="Weissenbach J."/>
            <person name="White D.D."/>
            <person name="White J.D."/>
            <person name="Wiley G.B."/>
            <person name="Wincker P."/>
            <person name="Xing Y."/>
            <person name="Yang L."/>
            <person name="Yao Z."/>
            <person name="Ying F."/>
            <person name="Zhai J."/>
            <person name="Zhou L."/>
            <person name="Zuber A."/>
            <person name="Denarie J."/>
            <person name="Dixon R.A."/>
            <person name="May G.D."/>
            <person name="Schwartz D.C."/>
            <person name="Rogers J."/>
            <person name="Quetier F."/>
            <person name="Town C.D."/>
            <person name="Roe B.A."/>
        </authorList>
    </citation>
    <scope>NUCLEOTIDE SEQUENCE [LARGE SCALE GENOMIC DNA]</scope>
    <source>
        <strain evidence="1">A17</strain>
        <strain evidence="2 3">cv. Jemalong A17</strain>
    </source>
</reference>
<dbReference type="AlphaFoldDB" id="A0A072V981"/>
<protein>
    <submittedName>
        <fullName evidence="1">Nodule Cysteine-Rich (NCR) secreted peptide</fullName>
    </submittedName>
</protein>
<evidence type="ECO:0000313" key="3">
    <source>
        <dbReference type="Proteomes" id="UP000002051"/>
    </source>
</evidence>
<sequence>MCWPSFKPRCSNGWCVCDKIMP</sequence>
<dbReference type="HOGENOM" id="CLU_3425331_0_0_1"/>
<reference evidence="1 3" key="2">
    <citation type="journal article" date="2014" name="BMC Genomics">
        <title>An improved genome release (version Mt4.0) for the model legume Medicago truncatula.</title>
        <authorList>
            <person name="Tang H."/>
            <person name="Krishnakumar V."/>
            <person name="Bidwell S."/>
            <person name="Rosen B."/>
            <person name="Chan A."/>
            <person name="Zhou S."/>
            <person name="Gentzbittel L."/>
            <person name="Childs K.L."/>
            <person name="Yandell M."/>
            <person name="Gundlach H."/>
            <person name="Mayer K.F."/>
            <person name="Schwartz D.C."/>
            <person name="Town C.D."/>
        </authorList>
    </citation>
    <scope>GENOME REANNOTATION</scope>
    <source>
        <strain evidence="1">A17</strain>
        <strain evidence="2 3">cv. Jemalong A17</strain>
    </source>
</reference>
<dbReference type="Proteomes" id="UP000002051">
    <property type="component" value="Chromosome 2"/>
</dbReference>
<name>A0A072V981_MEDTR</name>
<keyword evidence="3" id="KW-1185">Reference proteome</keyword>
<accession>A0A072V981</accession>
<evidence type="ECO:0000313" key="2">
    <source>
        <dbReference type="EnsemblPlants" id="KEH37888"/>
    </source>
</evidence>
<evidence type="ECO:0000313" key="1">
    <source>
        <dbReference type="EMBL" id="KEH37888.1"/>
    </source>
</evidence>
<reference evidence="2" key="3">
    <citation type="submission" date="2015-04" db="UniProtKB">
        <authorList>
            <consortium name="EnsemblPlants"/>
        </authorList>
    </citation>
    <scope>IDENTIFICATION</scope>
    <source>
        <strain evidence="2">cv. Jemalong A17</strain>
    </source>
</reference>